<feature type="transmembrane region" description="Helical" evidence="6">
    <location>
        <begin position="46"/>
        <end position="67"/>
    </location>
</feature>
<comment type="subcellular location">
    <subcellularLocation>
        <location evidence="1">Cell membrane</location>
        <topology evidence="1">Multi-pass membrane protein</topology>
    </subcellularLocation>
</comment>
<feature type="transmembrane region" description="Helical" evidence="6">
    <location>
        <begin position="74"/>
        <end position="94"/>
    </location>
</feature>
<dbReference type="RefSeq" id="WP_173220437.1">
    <property type="nucleotide sequence ID" value="NZ_CP048104.1"/>
</dbReference>
<evidence type="ECO:0000256" key="5">
    <source>
        <dbReference type="ARBA" id="ARBA00023136"/>
    </source>
</evidence>
<dbReference type="AlphaFoldDB" id="A0A7D4BIE7"/>
<keyword evidence="4 6" id="KW-1133">Transmembrane helix</keyword>
<dbReference type="GO" id="GO:0005886">
    <property type="term" value="C:plasma membrane"/>
    <property type="evidence" value="ECO:0007669"/>
    <property type="project" value="UniProtKB-SubCell"/>
</dbReference>
<evidence type="ECO:0000256" key="6">
    <source>
        <dbReference type="SAM" id="Phobius"/>
    </source>
</evidence>
<evidence type="ECO:0000256" key="2">
    <source>
        <dbReference type="ARBA" id="ARBA00022475"/>
    </source>
</evidence>
<evidence type="ECO:0000313" key="8">
    <source>
        <dbReference type="Proteomes" id="UP000503088"/>
    </source>
</evidence>
<dbReference type="Proteomes" id="UP000503088">
    <property type="component" value="Chromosome"/>
</dbReference>
<keyword evidence="5 6" id="KW-0472">Membrane</keyword>
<dbReference type="InterPro" id="IPR005171">
    <property type="entry name" value="Cyt_c_oxidase_su4_prok"/>
</dbReference>
<keyword evidence="8" id="KW-1185">Reference proteome</keyword>
<organism evidence="7 8">
    <name type="scientific">Kroppenstedtia pulmonis</name>
    <dbReference type="NCBI Taxonomy" id="1380685"/>
    <lineage>
        <taxon>Bacteria</taxon>
        <taxon>Bacillati</taxon>
        <taxon>Bacillota</taxon>
        <taxon>Bacilli</taxon>
        <taxon>Bacillales</taxon>
        <taxon>Thermoactinomycetaceae</taxon>
        <taxon>Kroppenstedtia</taxon>
    </lineage>
</organism>
<evidence type="ECO:0000256" key="4">
    <source>
        <dbReference type="ARBA" id="ARBA00022989"/>
    </source>
</evidence>
<evidence type="ECO:0000256" key="1">
    <source>
        <dbReference type="ARBA" id="ARBA00004651"/>
    </source>
</evidence>
<sequence length="95" mass="10921">MPHRQESTRHKESTTQYLSSFGWMLMLTAVAFLFVGTGYFPTRFTLIAILILAVIQGLFQFITFMHLDRRHQLVILFLISGLGLSVIFALGIWLM</sequence>
<dbReference type="KEGG" id="kpul:GXN76_03170"/>
<name>A0A7D4BIE7_9BACL</name>
<feature type="transmembrane region" description="Helical" evidence="6">
    <location>
        <begin position="21"/>
        <end position="40"/>
    </location>
</feature>
<evidence type="ECO:0000313" key="7">
    <source>
        <dbReference type="EMBL" id="QKG83570.1"/>
    </source>
</evidence>
<dbReference type="Pfam" id="PF03626">
    <property type="entry name" value="COX4_pro"/>
    <property type="match status" value="1"/>
</dbReference>
<evidence type="ECO:0000256" key="3">
    <source>
        <dbReference type="ARBA" id="ARBA00022692"/>
    </source>
</evidence>
<keyword evidence="3 6" id="KW-0812">Transmembrane</keyword>
<protein>
    <submittedName>
        <fullName evidence="7">Cytochrome B6</fullName>
    </submittedName>
</protein>
<gene>
    <name evidence="7" type="ORF">GXN76_03170</name>
</gene>
<accession>A0A7D4BIE7</accession>
<keyword evidence="2" id="KW-1003">Cell membrane</keyword>
<proteinExistence type="predicted"/>
<dbReference type="EMBL" id="CP048104">
    <property type="protein sequence ID" value="QKG83570.1"/>
    <property type="molecule type" value="Genomic_DNA"/>
</dbReference>
<reference evidence="7 8" key="1">
    <citation type="submission" date="2020-01" db="EMBL/GenBank/DDBJ databases">
        <authorList>
            <person name="Gulvik C.A."/>
            <person name="Batra D.G."/>
        </authorList>
    </citation>
    <scope>NUCLEOTIDE SEQUENCE [LARGE SCALE GENOMIC DNA]</scope>
    <source>
        <strain evidence="7 8">W9323</strain>
    </source>
</reference>